<dbReference type="InterPro" id="IPR023696">
    <property type="entry name" value="Ureohydrolase_dom_sf"/>
</dbReference>
<gene>
    <name evidence="4" type="ORF">S01H1_05789</name>
</gene>
<protein>
    <recommendedName>
        <fullName evidence="5">Arginase</fullName>
    </recommendedName>
</protein>
<evidence type="ECO:0008006" key="5">
    <source>
        <dbReference type="Google" id="ProtNLM"/>
    </source>
</evidence>
<dbReference type="EMBL" id="BARS01003010">
    <property type="protein sequence ID" value="GAF76181.1"/>
    <property type="molecule type" value="Genomic_DNA"/>
</dbReference>
<feature type="non-terminal residue" evidence="4">
    <location>
        <position position="328"/>
    </location>
</feature>
<keyword evidence="2" id="KW-0378">Hydrolase</keyword>
<dbReference type="SUPFAM" id="SSF52768">
    <property type="entry name" value="Arginase/deacetylase"/>
    <property type="match status" value="1"/>
</dbReference>
<dbReference type="Pfam" id="PF00491">
    <property type="entry name" value="Arginase"/>
    <property type="match status" value="1"/>
</dbReference>
<name>X0SM12_9ZZZZ</name>
<dbReference type="GO" id="GO:0005737">
    <property type="term" value="C:cytoplasm"/>
    <property type="evidence" value="ECO:0007669"/>
    <property type="project" value="TreeGrafter"/>
</dbReference>
<dbReference type="GO" id="GO:0030145">
    <property type="term" value="F:manganese ion binding"/>
    <property type="evidence" value="ECO:0007669"/>
    <property type="project" value="TreeGrafter"/>
</dbReference>
<dbReference type="AlphaFoldDB" id="X0SM12"/>
<evidence type="ECO:0000256" key="3">
    <source>
        <dbReference type="ARBA" id="ARBA00023211"/>
    </source>
</evidence>
<dbReference type="GO" id="GO:0004053">
    <property type="term" value="F:arginase activity"/>
    <property type="evidence" value="ECO:0007669"/>
    <property type="project" value="TreeGrafter"/>
</dbReference>
<dbReference type="Gene3D" id="3.40.800.10">
    <property type="entry name" value="Ureohydrolase domain"/>
    <property type="match status" value="1"/>
</dbReference>
<evidence type="ECO:0000256" key="2">
    <source>
        <dbReference type="ARBA" id="ARBA00022801"/>
    </source>
</evidence>
<keyword evidence="1" id="KW-0479">Metal-binding</keyword>
<dbReference type="PRINTS" id="PR00116">
    <property type="entry name" value="ARGINASE"/>
</dbReference>
<organism evidence="4">
    <name type="scientific">marine sediment metagenome</name>
    <dbReference type="NCBI Taxonomy" id="412755"/>
    <lineage>
        <taxon>unclassified sequences</taxon>
        <taxon>metagenomes</taxon>
        <taxon>ecological metagenomes</taxon>
    </lineage>
</organism>
<dbReference type="InterPro" id="IPR006035">
    <property type="entry name" value="Ureohydrolase"/>
</dbReference>
<evidence type="ECO:0000256" key="1">
    <source>
        <dbReference type="ARBA" id="ARBA00022723"/>
    </source>
</evidence>
<keyword evidence="3" id="KW-0464">Manganese</keyword>
<evidence type="ECO:0000313" key="4">
    <source>
        <dbReference type="EMBL" id="GAF76181.1"/>
    </source>
</evidence>
<dbReference type="PANTHER" id="PTHR43782">
    <property type="entry name" value="ARGINASE"/>
    <property type="match status" value="1"/>
</dbReference>
<sequence length="328" mass="35644">MKAPILLMILFTLPFLALTAQPSEPGKIKVAIVKNDSEGPRAMAEGGLAAMLERLGCEIKSIDTVVLTEEEKKQYGDWNKDALESGHIGRHVAKNRRDEGLIIGLLTNCTDLLGMLAGLQHLRPAEGPAAPDQRSLQREGLAGIKPLRVGLIYFDAHADFNTPETTLSGMLGGMPVAISAGLCLTRLRMKAGLDPALPTKYIVFGCLRDVDPLEQELLDRSQCEFLSVGEIRSLSEVIDKQIKRLSVLTDVIYVHVDMDVLDRAEVRGHSLTVPQGPTSQELAAAIRKMFAHPKVSAIGIASLPFGPRDKEGISLQAAYRLIEGRIQA</sequence>
<dbReference type="PANTHER" id="PTHR43782:SF3">
    <property type="entry name" value="ARGINASE"/>
    <property type="match status" value="1"/>
</dbReference>
<reference evidence="4" key="1">
    <citation type="journal article" date="2014" name="Front. Microbiol.">
        <title>High frequency of phylogenetically diverse reductive dehalogenase-homologous genes in deep subseafloor sedimentary metagenomes.</title>
        <authorList>
            <person name="Kawai M."/>
            <person name="Futagami T."/>
            <person name="Toyoda A."/>
            <person name="Takaki Y."/>
            <person name="Nishi S."/>
            <person name="Hori S."/>
            <person name="Arai W."/>
            <person name="Tsubouchi T."/>
            <person name="Morono Y."/>
            <person name="Uchiyama I."/>
            <person name="Ito T."/>
            <person name="Fujiyama A."/>
            <person name="Inagaki F."/>
            <person name="Takami H."/>
        </authorList>
    </citation>
    <scope>NUCLEOTIDE SEQUENCE</scope>
    <source>
        <strain evidence="4">Expedition CK06-06</strain>
    </source>
</reference>
<proteinExistence type="predicted"/>
<accession>X0SM12</accession>
<dbReference type="PROSITE" id="PS51409">
    <property type="entry name" value="ARGINASE_2"/>
    <property type="match status" value="1"/>
</dbReference>
<comment type="caution">
    <text evidence="4">The sequence shown here is derived from an EMBL/GenBank/DDBJ whole genome shotgun (WGS) entry which is preliminary data.</text>
</comment>